<dbReference type="HOGENOM" id="CLU_023205_0_3_1"/>
<proteinExistence type="inferred from homology"/>
<dbReference type="InterPro" id="IPR023210">
    <property type="entry name" value="NADP_OxRdtase_dom"/>
</dbReference>
<accession>A0A014N929</accession>
<dbReference type="PANTHER" id="PTHR43827">
    <property type="entry name" value="2,5-DIKETO-D-GLUCONIC ACID REDUCTASE"/>
    <property type="match status" value="1"/>
</dbReference>
<evidence type="ECO:0000313" key="5">
    <source>
        <dbReference type="EMBL" id="EXU96642.1"/>
    </source>
</evidence>
<comment type="similarity">
    <text evidence="1">Belongs to the aldo/keto reductase family.</text>
</comment>
<dbReference type="InterPro" id="IPR036812">
    <property type="entry name" value="NAD(P)_OxRdtase_dom_sf"/>
</dbReference>
<evidence type="ECO:0000256" key="3">
    <source>
        <dbReference type="ARBA" id="ARBA00023002"/>
    </source>
</evidence>
<sequence length="235" mass="26518">MTHDGRIYLSTQLGFGTGTAWYKPDGKGPFDQSLVDILNKAIGAGFSHIDCADAYGTEEELGVAIREFGVWRATLHHDQGPGQRLQYFPSHRRQYLIYAPFFAKNDEDLQKANYLRPHLEATLRTAVSPPVINQIEFQPCLQQNGIQFVAFKILAPLTKGKGGPLDALLETLGKKYDVEPSAILFNWHNQQNVVAIATTWSPDRLEQEMEEITQIGLSHHFRAAHQKKFDVNDRT</sequence>
<evidence type="ECO:0000256" key="2">
    <source>
        <dbReference type="ARBA" id="ARBA00022857"/>
    </source>
</evidence>
<keyword evidence="2" id="KW-0521">NADP</keyword>
<feature type="domain" description="NADP-dependent oxidoreductase" evidence="4">
    <location>
        <begin position="13"/>
        <end position="73"/>
    </location>
</feature>
<reference evidence="5 6" key="1">
    <citation type="submission" date="2014-02" db="EMBL/GenBank/DDBJ databases">
        <title>The genome sequence of the entomopathogenic fungus Metarhizium robertsii ARSEF 2575.</title>
        <authorList>
            <person name="Giuliano Garisto Donzelli B."/>
            <person name="Roe B.A."/>
            <person name="Macmil S.L."/>
            <person name="Krasnoff S.B."/>
            <person name="Gibson D.M."/>
        </authorList>
    </citation>
    <scope>NUCLEOTIDE SEQUENCE [LARGE SCALE GENOMIC DNA]</scope>
    <source>
        <strain evidence="5 6">ARSEF 2575</strain>
    </source>
</reference>
<dbReference type="InterPro" id="IPR020471">
    <property type="entry name" value="AKR"/>
</dbReference>
<evidence type="ECO:0000259" key="4">
    <source>
        <dbReference type="Pfam" id="PF00248"/>
    </source>
</evidence>
<dbReference type="Pfam" id="PF00248">
    <property type="entry name" value="Aldo_ket_red"/>
    <property type="match status" value="1"/>
</dbReference>
<protein>
    <submittedName>
        <fullName evidence="5">Aldo-keto reductase family protein</fullName>
    </submittedName>
</protein>
<keyword evidence="3" id="KW-0560">Oxidoreductase</keyword>
<gene>
    <name evidence="5" type="ORF">X797_010318</name>
</gene>
<evidence type="ECO:0000313" key="6">
    <source>
        <dbReference type="Proteomes" id="UP000030151"/>
    </source>
</evidence>
<evidence type="ECO:0000256" key="1">
    <source>
        <dbReference type="ARBA" id="ARBA00007905"/>
    </source>
</evidence>
<dbReference type="OrthoDB" id="416253at2759"/>
<dbReference type="AlphaFoldDB" id="A0A014N929"/>
<dbReference type="SUPFAM" id="SSF51430">
    <property type="entry name" value="NAD(P)-linked oxidoreductase"/>
    <property type="match status" value="1"/>
</dbReference>
<dbReference type="GO" id="GO:0016616">
    <property type="term" value="F:oxidoreductase activity, acting on the CH-OH group of donors, NAD or NADP as acceptor"/>
    <property type="evidence" value="ECO:0007669"/>
    <property type="project" value="UniProtKB-ARBA"/>
</dbReference>
<organism evidence="5 6">
    <name type="scientific">Metarhizium robertsii</name>
    <dbReference type="NCBI Taxonomy" id="568076"/>
    <lineage>
        <taxon>Eukaryota</taxon>
        <taxon>Fungi</taxon>
        <taxon>Dikarya</taxon>
        <taxon>Ascomycota</taxon>
        <taxon>Pezizomycotina</taxon>
        <taxon>Sordariomycetes</taxon>
        <taxon>Hypocreomycetidae</taxon>
        <taxon>Hypocreales</taxon>
        <taxon>Clavicipitaceae</taxon>
        <taxon>Metarhizium</taxon>
    </lineage>
</organism>
<comment type="caution">
    <text evidence="5">The sequence shown here is derived from an EMBL/GenBank/DDBJ whole genome shotgun (WGS) entry which is preliminary data.</text>
</comment>
<dbReference type="Gene3D" id="3.20.20.100">
    <property type="entry name" value="NADP-dependent oxidoreductase domain"/>
    <property type="match status" value="2"/>
</dbReference>
<name>A0A014N929_9HYPO</name>
<dbReference type="Proteomes" id="UP000030151">
    <property type="component" value="Unassembled WGS sequence"/>
</dbReference>
<dbReference type="EMBL" id="JELW01000047">
    <property type="protein sequence ID" value="EXU96642.1"/>
    <property type="molecule type" value="Genomic_DNA"/>
</dbReference>
<dbReference type="PANTHER" id="PTHR43827:SF3">
    <property type="entry name" value="NADP-DEPENDENT OXIDOREDUCTASE DOMAIN-CONTAINING PROTEIN"/>
    <property type="match status" value="1"/>
</dbReference>